<name>A0AAQ3NB75_VIGMU</name>
<organism evidence="2 3">
    <name type="scientific">Vigna mungo</name>
    <name type="common">Black gram</name>
    <name type="synonym">Phaseolus mungo</name>
    <dbReference type="NCBI Taxonomy" id="3915"/>
    <lineage>
        <taxon>Eukaryota</taxon>
        <taxon>Viridiplantae</taxon>
        <taxon>Streptophyta</taxon>
        <taxon>Embryophyta</taxon>
        <taxon>Tracheophyta</taxon>
        <taxon>Spermatophyta</taxon>
        <taxon>Magnoliopsida</taxon>
        <taxon>eudicotyledons</taxon>
        <taxon>Gunneridae</taxon>
        <taxon>Pentapetalae</taxon>
        <taxon>rosids</taxon>
        <taxon>fabids</taxon>
        <taxon>Fabales</taxon>
        <taxon>Fabaceae</taxon>
        <taxon>Papilionoideae</taxon>
        <taxon>50 kb inversion clade</taxon>
        <taxon>NPAAA clade</taxon>
        <taxon>indigoferoid/millettioid clade</taxon>
        <taxon>Phaseoleae</taxon>
        <taxon>Vigna</taxon>
    </lineage>
</organism>
<dbReference type="EMBL" id="CP144695">
    <property type="protein sequence ID" value="WVZ06296.1"/>
    <property type="molecule type" value="Genomic_DNA"/>
</dbReference>
<reference evidence="2 3" key="1">
    <citation type="journal article" date="2023" name="Life. Sci Alliance">
        <title>Evolutionary insights into 3D genome organization and epigenetic landscape of Vigna mungo.</title>
        <authorList>
            <person name="Junaid A."/>
            <person name="Singh B."/>
            <person name="Bhatia S."/>
        </authorList>
    </citation>
    <scope>NUCLEOTIDE SEQUENCE [LARGE SCALE GENOMIC DNA]</scope>
    <source>
        <strain evidence="2">Urdbean</strain>
    </source>
</reference>
<dbReference type="AlphaFoldDB" id="A0AAQ3NB75"/>
<dbReference type="Proteomes" id="UP001374535">
    <property type="component" value="Chromosome 6"/>
</dbReference>
<feature type="compositionally biased region" description="Basic and acidic residues" evidence="1">
    <location>
        <begin position="57"/>
        <end position="66"/>
    </location>
</feature>
<evidence type="ECO:0000313" key="2">
    <source>
        <dbReference type="EMBL" id="WVZ06296.1"/>
    </source>
</evidence>
<sequence>PPNSFNVAEPPRKKSVTAFHQSTLAQIERKENEHFFIQPLLKNVSYKHSRKPTQKPESPKKTKMKSDGSTLGIPRSEKSYILMVGSTHHKTLGPCHHFFLLLGLV</sequence>
<protein>
    <submittedName>
        <fullName evidence="2">Uncharacterized protein</fullName>
    </submittedName>
</protein>
<feature type="region of interest" description="Disordered" evidence="1">
    <location>
        <begin position="46"/>
        <end position="73"/>
    </location>
</feature>
<accession>A0AAQ3NB75</accession>
<evidence type="ECO:0000256" key="1">
    <source>
        <dbReference type="SAM" id="MobiDB-lite"/>
    </source>
</evidence>
<proteinExistence type="predicted"/>
<feature type="non-terminal residue" evidence="2">
    <location>
        <position position="1"/>
    </location>
</feature>
<keyword evidence="3" id="KW-1185">Reference proteome</keyword>
<gene>
    <name evidence="2" type="ORF">V8G54_019642</name>
</gene>
<evidence type="ECO:0000313" key="3">
    <source>
        <dbReference type="Proteomes" id="UP001374535"/>
    </source>
</evidence>